<reference evidence="1" key="3">
    <citation type="submission" date="2022-06" db="UniProtKB">
        <authorList>
            <consortium name="EnsemblPlants"/>
        </authorList>
    </citation>
    <scope>IDENTIFICATION</scope>
</reference>
<dbReference type="AlphaFoldDB" id="A0A8R7P751"/>
<name>A0A8R7P751_TRIUA</name>
<protein>
    <submittedName>
        <fullName evidence="1">Uncharacterized protein</fullName>
    </submittedName>
</protein>
<keyword evidence="2" id="KW-1185">Reference proteome</keyword>
<evidence type="ECO:0000313" key="2">
    <source>
        <dbReference type="Proteomes" id="UP000015106"/>
    </source>
</evidence>
<reference evidence="1" key="2">
    <citation type="submission" date="2018-03" db="EMBL/GenBank/DDBJ databases">
        <title>The Triticum urartu genome reveals the dynamic nature of wheat genome evolution.</title>
        <authorList>
            <person name="Ling H."/>
            <person name="Ma B."/>
            <person name="Shi X."/>
            <person name="Liu H."/>
            <person name="Dong L."/>
            <person name="Sun H."/>
            <person name="Cao Y."/>
            <person name="Gao Q."/>
            <person name="Zheng S."/>
            <person name="Li Y."/>
            <person name="Yu Y."/>
            <person name="Du H."/>
            <person name="Qi M."/>
            <person name="Li Y."/>
            <person name="Yu H."/>
            <person name="Cui Y."/>
            <person name="Wang N."/>
            <person name="Chen C."/>
            <person name="Wu H."/>
            <person name="Zhao Y."/>
            <person name="Zhang J."/>
            <person name="Li Y."/>
            <person name="Zhou W."/>
            <person name="Zhang B."/>
            <person name="Hu W."/>
            <person name="Eijk M."/>
            <person name="Tang J."/>
            <person name="Witsenboer H."/>
            <person name="Zhao S."/>
            <person name="Li Z."/>
            <person name="Zhang A."/>
            <person name="Wang D."/>
            <person name="Liang C."/>
        </authorList>
    </citation>
    <scope>NUCLEOTIDE SEQUENCE [LARGE SCALE GENOMIC DNA]</scope>
    <source>
        <strain evidence="1">cv. G1812</strain>
    </source>
</reference>
<evidence type="ECO:0000313" key="1">
    <source>
        <dbReference type="EnsemblPlants" id="TuG1812G0100001996.01.T01.cds392141"/>
    </source>
</evidence>
<proteinExistence type="predicted"/>
<accession>A0A8R7P751</accession>
<dbReference type="EnsemblPlants" id="TuG1812G0100001996.01.T01">
    <property type="protein sequence ID" value="TuG1812G0100001996.01.T01.cds392141"/>
    <property type="gene ID" value="TuG1812G0100001996.01"/>
</dbReference>
<dbReference type="Gramene" id="TuG1812G0100001996.01.T01">
    <property type="protein sequence ID" value="TuG1812G0100001996.01.T01.cds392141"/>
    <property type="gene ID" value="TuG1812G0100001996.01"/>
</dbReference>
<organism evidence="1 2">
    <name type="scientific">Triticum urartu</name>
    <name type="common">Red wild einkorn</name>
    <name type="synonym">Crithodium urartu</name>
    <dbReference type="NCBI Taxonomy" id="4572"/>
    <lineage>
        <taxon>Eukaryota</taxon>
        <taxon>Viridiplantae</taxon>
        <taxon>Streptophyta</taxon>
        <taxon>Embryophyta</taxon>
        <taxon>Tracheophyta</taxon>
        <taxon>Spermatophyta</taxon>
        <taxon>Magnoliopsida</taxon>
        <taxon>Liliopsida</taxon>
        <taxon>Poales</taxon>
        <taxon>Poaceae</taxon>
        <taxon>BOP clade</taxon>
        <taxon>Pooideae</taxon>
        <taxon>Triticodae</taxon>
        <taxon>Triticeae</taxon>
        <taxon>Triticinae</taxon>
        <taxon>Triticum</taxon>
    </lineage>
</organism>
<dbReference type="Proteomes" id="UP000015106">
    <property type="component" value="Chromosome 1"/>
</dbReference>
<reference evidence="2" key="1">
    <citation type="journal article" date="2013" name="Nature">
        <title>Draft genome of the wheat A-genome progenitor Triticum urartu.</title>
        <authorList>
            <person name="Ling H.Q."/>
            <person name="Zhao S."/>
            <person name="Liu D."/>
            <person name="Wang J."/>
            <person name="Sun H."/>
            <person name="Zhang C."/>
            <person name="Fan H."/>
            <person name="Li D."/>
            <person name="Dong L."/>
            <person name="Tao Y."/>
            <person name="Gao C."/>
            <person name="Wu H."/>
            <person name="Li Y."/>
            <person name="Cui Y."/>
            <person name="Guo X."/>
            <person name="Zheng S."/>
            <person name="Wang B."/>
            <person name="Yu K."/>
            <person name="Liang Q."/>
            <person name="Yang W."/>
            <person name="Lou X."/>
            <person name="Chen J."/>
            <person name="Feng M."/>
            <person name="Jian J."/>
            <person name="Zhang X."/>
            <person name="Luo G."/>
            <person name="Jiang Y."/>
            <person name="Liu J."/>
            <person name="Wang Z."/>
            <person name="Sha Y."/>
            <person name="Zhang B."/>
            <person name="Wu H."/>
            <person name="Tang D."/>
            <person name="Shen Q."/>
            <person name="Xue P."/>
            <person name="Zou S."/>
            <person name="Wang X."/>
            <person name="Liu X."/>
            <person name="Wang F."/>
            <person name="Yang Y."/>
            <person name="An X."/>
            <person name="Dong Z."/>
            <person name="Zhang K."/>
            <person name="Zhang X."/>
            <person name="Luo M.C."/>
            <person name="Dvorak J."/>
            <person name="Tong Y."/>
            <person name="Wang J."/>
            <person name="Yang H."/>
            <person name="Li Z."/>
            <person name="Wang D."/>
            <person name="Zhang A."/>
            <person name="Wang J."/>
        </authorList>
    </citation>
    <scope>NUCLEOTIDE SEQUENCE</scope>
    <source>
        <strain evidence="2">cv. G1812</strain>
    </source>
</reference>
<sequence>MLCLMALAPPGSPGDTVVGPVDGVLTEAAQGPLGDASSAMGLAAHTPTVDARHQHGRDTASAGGTHCRSGCATTAVGSAAGVAMPVLPWSVASMAVGSAACVATPPSGRVTLCQVVSPRQLSFASEACTQGGVEDGNLVCASSHGTPPRQLLVCPVPVEIAKEAPPSADGVMEMLQTMPDVESLHLKALKLPQQSRQSRSSCSSPVRTPFATPLSPSKLLPTLAHEANLDMVLGPKTAADTLLEGIGATPVPSIMGPRPAASALVRCKKTLPPNFTPHRSARLNKDDDGLNKGPYHHAQTMLLRRMGLIEAEEQMTQKAMDEYLKLFDKPLAPHHIKAITALFAPDEVDFDEPAHEGFSAFSLPAAVEL</sequence>